<dbReference type="Proteomes" id="UP000193933">
    <property type="component" value="Unassembled WGS sequence"/>
</dbReference>
<protein>
    <submittedName>
        <fullName evidence="1">Uncharacterized protein</fullName>
    </submittedName>
</protein>
<comment type="caution">
    <text evidence="1">The sequence shown here is derived from an EMBL/GenBank/DDBJ whole genome shotgun (WGS) entry which is preliminary data.</text>
</comment>
<organism evidence="1 2">
    <name type="scientific">Pantoea conspicua</name>
    <dbReference type="NCBI Taxonomy" id="472705"/>
    <lineage>
        <taxon>Bacteria</taxon>
        <taxon>Pseudomonadati</taxon>
        <taxon>Pseudomonadota</taxon>
        <taxon>Gammaproteobacteria</taxon>
        <taxon>Enterobacterales</taxon>
        <taxon>Erwiniaceae</taxon>
        <taxon>Pantoea</taxon>
    </lineage>
</organism>
<proteinExistence type="predicted"/>
<keyword evidence="2" id="KW-1185">Reference proteome</keyword>
<dbReference type="EMBL" id="MLFN01000047">
    <property type="protein sequence ID" value="ORM51629.1"/>
    <property type="molecule type" value="Genomic_DNA"/>
</dbReference>
<sequence length="110" mass="12439">MNATQPVTLHMHCSLLSHTYDDKRHQAIPWEKVFAVYNNHLVRKAKQSTCGTSWLNHSLVAAVAMVETKKLFTDRQKREADHLVSETAVQRCCDKNKKGRINPAPASVIS</sequence>
<evidence type="ECO:0000313" key="2">
    <source>
        <dbReference type="Proteomes" id="UP000193933"/>
    </source>
</evidence>
<name>A0A1X1BTJ1_9GAMM</name>
<dbReference type="AlphaFoldDB" id="A0A1X1BTJ1"/>
<evidence type="ECO:0000313" key="1">
    <source>
        <dbReference type="EMBL" id="ORM51629.1"/>
    </source>
</evidence>
<reference evidence="1 2" key="1">
    <citation type="journal article" date="2017" name="Antonie Van Leeuwenhoek">
        <title>Phylogenomic resolution of the bacterial genus Pantoea and its relationship with Erwinia and Tatumella.</title>
        <authorList>
            <person name="Palmer M."/>
            <person name="Steenkamp E.T."/>
            <person name="Coetzee M.P."/>
            <person name="Chan W.Y."/>
            <person name="van Zyl E."/>
            <person name="De Maayer P."/>
            <person name="Coutinho T.A."/>
            <person name="Blom J."/>
            <person name="Smits T.H."/>
            <person name="Duffy B."/>
            <person name="Venter S.N."/>
        </authorList>
    </citation>
    <scope>NUCLEOTIDE SEQUENCE [LARGE SCALE GENOMIC DNA]</scope>
    <source>
        <strain evidence="1 2">LMG 24534</strain>
    </source>
</reference>
<accession>A0A1X1BTJ1</accession>
<gene>
    <name evidence="1" type="ORF">HA41_14705</name>
</gene>